<dbReference type="AlphaFoldDB" id="A0A9P4V207"/>
<dbReference type="CDD" id="cd00882">
    <property type="entry name" value="Ras_like_GTPase"/>
    <property type="match status" value="1"/>
</dbReference>
<dbReference type="Gene3D" id="3.40.50.300">
    <property type="entry name" value="P-loop containing nucleotide triphosphate hydrolases"/>
    <property type="match status" value="1"/>
</dbReference>
<name>A0A9P4V207_9PLEO</name>
<evidence type="ECO:0000313" key="2">
    <source>
        <dbReference type="EMBL" id="KAF2735104.1"/>
    </source>
</evidence>
<dbReference type="EMBL" id="ML996139">
    <property type="protein sequence ID" value="KAF2735104.1"/>
    <property type="molecule type" value="Genomic_DNA"/>
</dbReference>
<evidence type="ECO:0000313" key="3">
    <source>
        <dbReference type="Proteomes" id="UP000799444"/>
    </source>
</evidence>
<dbReference type="SUPFAM" id="SSF52540">
    <property type="entry name" value="P-loop containing nucleoside triphosphate hydrolases"/>
    <property type="match status" value="1"/>
</dbReference>
<accession>A0A9P4V207</accession>
<dbReference type="PANTHER" id="PTHR36681:SF3">
    <property type="entry name" value="NUCLEAR GTPASE, GERMINAL CENTER-ASSOCIATED, TANDEM DUPLICATE 3"/>
    <property type="match status" value="1"/>
</dbReference>
<dbReference type="OrthoDB" id="3598281at2759"/>
<dbReference type="PANTHER" id="PTHR36681">
    <property type="entry name" value="NUCLEAR GTPASE, GERMINAL CENTER-ASSOCIATED, TANDEM DUPLICATE 3"/>
    <property type="match status" value="1"/>
</dbReference>
<protein>
    <recommendedName>
        <fullName evidence="1">Dynamin N-terminal domain-containing protein</fullName>
    </recommendedName>
</protein>
<dbReference type="Pfam" id="PF00350">
    <property type="entry name" value="Dynamin_N"/>
    <property type="match status" value="1"/>
</dbReference>
<keyword evidence="3" id="KW-1185">Reference proteome</keyword>
<dbReference type="InterPro" id="IPR027417">
    <property type="entry name" value="P-loop_NTPase"/>
</dbReference>
<dbReference type="InterPro" id="IPR045063">
    <property type="entry name" value="Dynamin_N"/>
</dbReference>
<reference evidence="2" key="1">
    <citation type="journal article" date="2020" name="Stud. Mycol.">
        <title>101 Dothideomycetes genomes: a test case for predicting lifestyles and emergence of pathogens.</title>
        <authorList>
            <person name="Haridas S."/>
            <person name="Albert R."/>
            <person name="Binder M."/>
            <person name="Bloem J."/>
            <person name="Labutti K."/>
            <person name="Salamov A."/>
            <person name="Andreopoulos B."/>
            <person name="Baker S."/>
            <person name="Barry K."/>
            <person name="Bills G."/>
            <person name="Bluhm B."/>
            <person name="Cannon C."/>
            <person name="Castanera R."/>
            <person name="Culley D."/>
            <person name="Daum C."/>
            <person name="Ezra D."/>
            <person name="Gonzalez J."/>
            <person name="Henrissat B."/>
            <person name="Kuo A."/>
            <person name="Liang C."/>
            <person name="Lipzen A."/>
            <person name="Lutzoni F."/>
            <person name="Magnuson J."/>
            <person name="Mondo S."/>
            <person name="Nolan M."/>
            <person name="Ohm R."/>
            <person name="Pangilinan J."/>
            <person name="Park H.-J."/>
            <person name="Ramirez L."/>
            <person name="Alfaro M."/>
            <person name="Sun H."/>
            <person name="Tritt A."/>
            <person name="Yoshinaga Y."/>
            <person name="Zwiers L.-H."/>
            <person name="Turgeon B."/>
            <person name="Goodwin S."/>
            <person name="Spatafora J."/>
            <person name="Crous P."/>
            <person name="Grigoriev I."/>
        </authorList>
    </citation>
    <scope>NUCLEOTIDE SEQUENCE</scope>
    <source>
        <strain evidence="2">CBS 125425</strain>
    </source>
</reference>
<proteinExistence type="predicted"/>
<evidence type="ECO:0000259" key="1">
    <source>
        <dbReference type="Pfam" id="PF00350"/>
    </source>
</evidence>
<dbReference type="Proteomes" id="UP000799444">
    <property type="component" value="Unassembled WGS sequence"/>
</dbReference>
<comment type="caution">
    <text evidence="2">The sequence shown here is derived from an EMBL/GenBank/DDBJ whole genome shotgun (WGS) entry which is preliminary data.</text>
</comment>
<sequence length="306" mass="34354">MHNYLELLQQIQQVAPGKPFVVVVTGKMSAGKSSLINSLLSRPGLAESSSGGDACTRFMTRFVHRDSNLDATDSKTSGIHVHYLNTESIREVLSRALDDFSRYEHELFSLDDSEVEVAGYKIAWNAAKNIFAIISTSFPSKIMEPWEHLLIHERIEHGEALQDLVARTERRISEAGAENTGSSHFQNVKDIELARTRARANALWPIIQLMDIATSDRLVNNNIVLVDVPGLGDSNHVRATAIDKMRRYADLELIVTDPARTTDNNELRRQLDDSIRAHGINKIVLIVNKNDDITNNENFWDENISP</sequence>
<gene>
    <name evidence="2" type="ORF">EJ04DRAFT_219923</name>
</gene>
<organism evidence="2 3">
    <name type="scientific">Polyplosphaeria fusca</name>
    <dbReference type="NCBI Taxonomy" id="682080"/>
    <lineage>
        <taxon>Eukaryota</taxon>
        <taxon>Fungi</taxon>
        <taxon>Dikarya</taxon>
        <taxon>Ascomycota</taxon>
        <taxon>Pezizomycotina</taxon>
        <taxon>Dothideomycetes</taxon>
        <taxon>Pleosporomycetidae</taxon>
        <taxon>Pleosporales</taxon>
        <taxon>Tetraplosphaeriaceae</taxon>
        <taxon>Polyplosphaeria</taxon>
    </lineage>
</organism>
<feature type="domain" description="Dynamin N-terminal" evidence="1">
    <location>
        <begin position="22"/>
        <end position="286"/>
    </location>
</feature>